<feature type="signal peptide" evidence="7">
    <location>
        <begin position="1"/>
        <end position="24"/>
    </location>
</feature>
<dbReference type="EMBL" id="OA889990">
    <property type="protein sequence ID" value="CAD7284371.1"/>
    <property type="molecule type" value="Genomic_DNA"/>
</dbReference>
<evidence type="ECO:0000256" key="6">
    <source>
        <dbReference type="SAM" id="Phobius"/>
    </source>
</evidence>
<dbReference type="InterPro" id="IPR019791">
    <property type="entry name" value="Haem_peroxidase_animal"/>
</dbReference>
<name>A0A7R9GJ19_9CRUS</name>
<dbReference type="GO" id="GO:0020037">
    <property type="term" value="F:heme binding"/>
    <property type="evidence" value="ECO:0007669"/>
    <property type="project" value="InterPro"/>
</dbReference>
<evidence type="ECO:0000256" key="3">
    <source>
        <dbReference type="ARBA" id="ARBA00022692"/>
    </source>
</evidence>
<dbReference type="GO" id="GO:0004601">
    <property type="term" value="F:peroxidase activity"/>
    <property type="evidence" value="ECO:0007669"/>
    <property type="project" value="UniProtKB-KW"/>
</dbReference>
<keyword evidence="3 6" id="KW-0812">Transmembrane</keyword>
<gene>
    <name evidence="9" type="ORF">NMOB1V02_LOCUS11978</name>
</gene>
<feature type="transmembrane region" description="Helical" evidence="6">
    <location>
        <begin position="362"/>
        <end position="382"/>
    </location>
</feature>
<dbReference type="InterPro" id="IPR010255">
    <property type="entry name" value="Haem_peroxidase_sf"/>
</dbReference>
<dbReference type="GO" id="GO:0006979">
    <property type="term" value="P:response to oxidative stress"/>
    <property type="evidence" value="ECO:0007669"/>
    <property type="project" value="InterPro"/>
</dbReference>
<dbReference type="PANTHER" id="PTHR11475:SF134">
    <property type="entry name" value="LD42267P"/>
    <property type="match status" value="1"/>
</dbReference>
<reference evidence="9" key="1">
    <citation type="submission" date="2020-11" db="EMBL/GenBank/DDBJ databases">
        <authorList>
            <person name="Tran Van P."/>
        </authorList>
    </citation>
    <scope>NUCLEOTIDE SEQUENCE</scope>
</reference>
<sequence length="404" mass="44380">MGPSLTLLAAILVSFGAQLQPTAANYASANCLVPVPNSDQCITDVLVNECLAEALNEVGQYLPTAYDGGVEHSHEEHCAIGKAIHITGICIKDRLYLSSALAAKLLPQVDVSYTGIWGICPAAYKSDQNIDCTPHLRYRRPDGYCTQGQAYPWWGASDRRILRPIPPEFDDALGELARGQGDHRLPAPRLVTTSITVDRYPRIDKEISFLHTALGQVIGHDIQRSGPIIHCATKVCENSPTLPPKEVKNSSRIEDHQWVTDDIGQPEENSDYSFEDYYDFLLDSLHKLASTYNCSETPADEWNLTEIVYFGHMAPKLADLGWKEAGQVAVFAFISIAALLGNVSAAASLIYSQLWNRALRALLLNLAFADALTCTVCLWIFVVDAISGSQWIMGPFMCTFGGFL</sequence>
<evidence type="ECO:0000313" key="9">
    <source>
        <dbReference type="EMBL" id="CAD7284371.1"/>
    </source>
</evidence>
<organism evidence="9">
    <name type="scientific">Notodromas monacha</name>
    <dbReference type="NCBI Taxonomy" id="399045"/>
    <lineage>
        <taxon>Eukaryota</taxon>
        <taxon>Metazoa</taxon>
        <taxon>Ecdysozoa</taxon>
        <taxon>Arthropoda</taxon>
        <taxon>Crustacea</taxon>
        <taxon>Oligostraca</taxon>
        <taxon>Ostracoda</taxon>
        <taxon>Podocopa</taxon>
        <taxon>Podocopida</taxon>
        <taxon>Cypridocopina</taxon>
        <taxon>Cypridoidea</taxon>
        <taxon>Cyprididae</taxon>
        <taxon>Notodromas</taxon>
    </lineage>
</organism>
<feature type="transmembrane region" description="Helical" evidence="6">
    <location>
        <begin position="328"/>
        <end position="350"/>
    </location>
</feature>
<evidence type="ECO:0000256" key="4">
    <source>
        <dbReference type="ARBA" id="ARBA00022989"/>
    </source>
</evidence>
<dbReference type="GO" id="GO:0016020">
    <property type="term" value="C:membrane"/>
    <property type="evidence" value="ECO:0007669"/>
    <property type="project" value="UniProtKB-SubCell"/>
</dbReference>
<evidence type="ECO:0000256" key="7">
    <source>
        <dbReference type="SAM" id="SignalP"/>
    </source>
</evidence>
<evidence type="ECO:0000313" key="10">
    <source>
        <dbReference type="Proteomes" id="UP000678499"/>
    </source>
</evidence>
<dbReference type="Pfam" id="PF03098">
    <property type="entry name" value="An_peroxidase"/>
    <property type="match status" value="1"/>
</dbReference>
<dbReference type="EMBL" id="CAJPEX010007953">
    <property type="protein sequence ID" value="CAG0924523.1"/>
    <property type="molecule type" value="Genomic_DNA"/>
</dbReference>
<dbReference type="PROSITE" id="PS50262">
    <property type="entry name" value="G_PROTEIN_RECEP_F1_2"/>
    <property type="match status" value="1"/>
</dbReference>
<feature type="domain" description="G-protein coupled receptors family 1 profile" evidence="8">
    <location>
        <begin position="341"/>
        <end position="404"/>
    </location>
</feature>
<feature type="chain" id="PRO_5036210819" description="G-protein coupled receptors family 1 profile domain-containing protein" evidence="7">
    <location>
        <begin position="25"/>
        <end position="404"/>
    </location>
</feature>
<keyword evidence="2" id="KW-0575">Peroxidase</keyword>
<dbReference type="InterPro" id="IPR037120">
    <property type="entry name" value="Haem_peroxidase_sf_animal"/>
</dbReference>
<dbReference type="Gene3D" id="1.20.1070.10">
    <property type="entry name" value="Rhodopsin 7-helix transmembrane proteins"/>
    <property type="match status" value="1"/>
</dbReference>
<keyword evidence="2" id="KW-0560">Oxidoreductase</keyword>
<dbReference type="Gene3D" id="1.10.640.10">
    <property type="entry name" value="Haem peroxidase domain superfamily, animal type"/>
    <property type="match status" value="1"/>
</dbReference>
<evidence type="ECO:0000259" key="8">
    <source>
        <dbReference type="PROSITE" id="PS50262"/>
    </source>
</evidence>
<protein>
    <recommendedName>
        <fullName evidence="8">G-protein coupled receptors family 1 profile domain-containing protein</fullName>
    </recommendedName>
</protein>
<comment type="subcellular location">
    <subcellularLocation>
        <location evidence="1">Membrane</location>
    </subcellularLocation>
</comment>
<dbReference type="Proteomes" id="UP000678499">
    <property type="component" value="Unassembled WGS sequence"/>
</dbReference>
<evidence type="ECO:0000256" key="5">
    <source>
        <dbReference type="ARBA" id="ARBA00023136"/>
    </source>
</evidence>
<dbReference type="SUPFAM" id="SSF81321">
    <property type="entry name" value="Family A G protein-coupled receptor-like"/>
    <property type="match status" value="1"/>
</dbReference>
<feature type="non-terminal residue" evidence="9">
    <location>
        <position position="404"/>
    </location>
</feature>
<keyword evidence="5 6" id="KW-0472">Membrane</keyword>
<proteinExistence type="predicted"/>
<dbReference type="SUPFAM" id="SSF48113">
    <property type="entry name" value="Heme-dependent peroxidases"/>
    <property type="match status" value="1"/>
</dbReference>
<dbReference type="InterPro" id="IPR017452">
    <property type="entry name" value="GPCR_Rhodpsn_7TM"/>
</dbReference>
<accession>A0A7R9GJ19</accession>
<dbReference type="PROSITE" id="PS50292">
    <property type="entry name" value="PEROXIDASE_3"/>
    <property type="match status" value="1"/>
</dbReference>
<keyword evidence="10" id="KW-1185">Reference proteome</keyword>
<keyword evidence="7" id="KW-0732">Signal</keyword>
<dbReference type="PANTHER" id="PTHR11475">
    <property type="entry name" value="OXIDASE/PEROXIDASE"/>
    <property type="match status" value="1"/>
</dbReference>
<keyword evidence="4 6" id="KW-1133">Transmembrane helix</keyword>
<dbReference type="AlphaFoldDB" id="A0A7R9GJ19"/>
<evidence type="ECO:0000256" key="2">
    <source>
        <dbReference type="ARBA" id="ARBA00022559"/>
    </source>
</evidence>
<evidence type="ECO:0000256" key="1">
    <source>
        <dbReference type="ARBA" id="ARBA00004370"/>
    </source>
</evidence>